<dbReference type="AlphaFoldDB" id="A0A5J4RV06"/>
<feature type="domain" description="DNA polymerase alpha/delta/epsilon subunit B" evidence="3">
    <location>
        <begin position="38"/>
        <end position="186"/>
    </location>
</feature>
<accession>A0A5J4RV06</accession>
<dbReference type="PANTHER" id="PTHR10416:SF0">
    <property type="entry name" value="DNA POLYMERASE DELTA SUBUNIT 2"/>
    <property type="match status" value="1"/>
</dbReference>
<comment type="caution">
    <text evidence="4">The sequence shown here is derived from an EMBL/GenBank/DDBJ whole genome shotgun (WGS) entry which is preliminary data.</text>
</comment>
<dbReference type="GO" id="GO:0006271">
    <property type="term" value="P:DNA strand elongation involved in DNA replication"/>
    <property type="evidence" value="ECO:0007669"/>
    <property type="project" value="TreeGrafter"/>
</dbReference>
<evidence type="ECO:0000313" key="5">
    <source>
        <dbReference type="Proteomes" id="UP000324800"/>
    </source>
</evidence>
<evidence type="ECO:0000259" key="3">
    <source>
        <dbReference type="Pfam" id="PF04042"/>
    </source>
</evidence>
<dbReference type="EMBL" id="SNRW01041358">
    <property type="protein sequence ID" value="KAA6337827.1"/>
    <property type="molecule type" value="Genomic_DNA"/>
</dbReference>
<reference evidence="4 5" key="1">
    <citation type="submission" date="2019-03" db="EMBL/GenBank/DDBJ databases">
        <title>Single cell metagenomics reveals metabolic interactions within the superorganism composed of flagellate Streblomastix strix and complex community of Bacteroidetes bacteria on its surface.</title>
        <authorList>
            <person name="Treitli S.C."/>
            <person name="Kolisko M."/>
            <person name="Husnik F."/>
            <person name="Keeling P."/>
            <person name="Hampl V."/>
        </authorList>
    </citation>
    <scope>NUCLEOTIDE SEQUENCE [LARGE SCALE GENOMIC DNA]</scope>
    <source>
        <strain evidence="4">ST1C</strain>
    </source>
</reference>
<dbReference type="GO" id="GO:0003677">
    <property type="term" value="F:DNA binding"/>
    <property type="evidence" value="ECO:0007669"/>
    <property type="project" value="InterPro"/>
</dbReference>
<dbReference type="Gene3D" id="3.60.21.50">
    <property type="match status" value="1"/>
</dbReference>
<sequence length="187" mass="21261">VLGRVEDRGLFNVIEYANMGIPPQKHQLTKSNHPFSLVFISDMRIGSRECDQLRLEMLFNFLTTEWEQDPIVDEEQDENKQIANIQQQRPHIIIAGSSLVPTEIVKRKFEEFSALPKENVIAPTVELDTLISQLSRAGTVTLLPGTEDPTNCFLPQKPLHHLLLPNSYKYSSFIPATNPHSELVNNM</sequence>
<dbReference type="Proteomes" id="UP000324800">
    <property type="component" value="Unassembled WGS sequence"/>
</dbReference>
<proteinExistence type="inferred from homology"/>
<feature type="non-terminal residue" evidence="4">
    <location>
        <position position="187"/>
    </location>
</feature>
<dbReference type="PANTHER" id="PTHR10416">
    <property type="entry name" value="DNA POLYMERASE DELTA SUBUNIT 2"/>
    <property type="match status" value="1"/>
</dbReference>
<keyword evidence="2" id="KW-0235">DNA replication</keyword>
<organism evidence="4 5">
    <name type="scientific">Streblomastix strix</name>
    <dbReference type="NCBI Taxonomy" id="222440"/>
    <lineage>
        <taxon>Eukaryota</taxon>
        <taxon>Metamonada</taxon>
        <taxon>Preaxostyla</taxon>
        <taxon>Oxymonadida</taxon>
        <taxon>Streblomastigidae</taxon>
        <taxon>Streblomastix</taxon>
    </lineage>
</organism>
<feature type="non-terminal residue" evidence="4">
    <location>
        <position position="1"/>
    </location>
</feature>
<dbReference type="GO" id="GO:0043625">
    <property type="term" value="C:delta DNA polymerase complex"/>
    <property type="evidence" value="ECO:0007669"/>
    <property type="project" value="TreeGrafter"/>
</dbReference>
<evidence type="ECO:0000256" key="2">
    <source>
        <dbReference type="ARBA" id="ARBA00022705"/>
    </source>
</evidence>
<dbReference type="InterPro" id="IPR024826">
    <property type="entry name" value="DNA_pol_delta/II_ssu"/>
</dbReference>
<name>A0A5J4RV06_9EUKA</name>
<evidence type="ECO:0000256" key="1">
    <source>
        <dbReference type="ARBA" id="ARBA00006035"/>
    </source>
</evidence>
<dbReference type="InterPro" id="IPR007185">
    <property type="entry name" value="DNA_pol_a/d/e_bsu"/>
</dbReference>
<gene>
    <name evidence="4" type="ORF">EZS28_052756</name>
</gene>
<dbReference type="Pfam" id="PF04042">
    <property type="entry name" value="DNA_pol_E_B"/>
    <property type="match status" value="1"/>
</dbReference>
<evidence type="ECO:0000313" key="4">
    <source>
        <dbReference type="EMBL" id="KAA6337827.1"/>
    </source>
</evidence>
<comment type="similarity">
    <text evidence="1">Belongs to the DNA polymerase delta/II small subunit family.</text>
</comment>
<protein>
    <recommendedName>
        <fullName evidence="3">DNA polymerase alpha/delta/epsilon subunit B domain-containing protein</fullName>
    </recommendedName>
</protein>